<dbReference type="InterPro" id="IPR015422">
    <property type="entry name" value="PyrdxlP-dep_Trfase_small"/>
</dbReference>
<dbReference type="AlphaFoldDB" id="Q0C9Q2"/>
<dbReference type="SUPFAM" id="SSF53383">
    <property type="entry name" value="PLP-dependent transferases"/>
    <property type="match status" value="1"/>
</dbReference>
<dbReference type="Proteomes" id="UP000007963">
    <property type="component" value="Unassembled WGS sequence"/>
</dbReference>
<evidence type="ECO:0000313" key="4">
    <source>
        <dbReference type="EMBL" id="EAU29773.1"/>
    </source>
</evidence>
<name>Q0C9Q2_ASPTN</name>
<keyword evidence="2 3" id="KW-0663">Pyridoxal phosphate</keyword>
<dbReference type="eggNOG" id="KOG1401">
    <property type="taxonomic scope" value="Eukaryota"/>
</dbReference>
<dbReference type="HOGENOM" id="CLU_016922_1_2_1"/>
<evidence type="ECO:0008006" key="6">
    <source>
        <dbReference type="Google" id="ProtNLM"/>
    </source>
</evidence>
<evidence type="ECO:0000256" key="2">
    <source>
        <dbReference type="ARBA" id="ARBA00022898"/>
    </source>
</evidence>
<dbReference type="GO" id="GO:0030170">
    <property type="term" value="F:pyridoxal phosphate binding"/>
    <property type="evidence" value="ECO:0007669"/>
    <property type="project" value="InterPro"/>
</dbReference>
<protein>
    <recommendedName>
        <fullName evidence="6">Glutamate-1-semialdehyde 2,1-aminomutase</fullName>
    </recommendedName>
</protein>
<comment type="cofactor">
    <cofactor evidence="1">
        <name>pyridoxal 5'-phosphate</name>
        <dbReference type="ChEBI" id="CHEBI:597326"/>
    </cofactor>
</comment>
<dbReference type="Gene3D" id="3.40.640.10">
    <property type="entry name" value="Type I PLP-dependent aspartate aminotransferase-like (Major domain)"/>
    <property type="match status" value="1"/>
</dbReference>
<dbReference type="PANTHER" id="PTHR43713:SF3">
    <property type="entry name" value="GLUTAMATE-1-SEMIALDEHYDE 2,1-AMINOMUTASE 1, CHLOROPLASTIC-RELATED"/>
    <property type="match status" value="1"/>
</dbReference>
<dbReference type="STRING" id="341663.Q0C9Q2"/>
<evidence type="ECO:0000256" key="1">
    <source>
        <dbReference type="ARBA" id="ARBA00001933"/>
    </source>
</evidence>
<evidence type="ECO:0000256" key="3">
    <source>
        <dbReference type="RuleBase" id="RU003560"/>
    </source>
</evidence>
<dbReference type="VEuPathDB" id="FungiDB:ATEG_09582"/>
<dbReference type="RefSeq" id="XP_001218204.1">
    <property type="nucleotide sequence ID" value="XM_001218203.1"/>
</dbReference>
<dbReference type="InterPro" id="IPR015424">
    <property type="entry name" value="PyrdxlP-dep_Trfase"/>
</dbReference>
<dbReference type="OrthoDB" id="425114at2759"/>
<gene>
    <name evidence="4" type="ORF">ATEG_09582</name>
</gene>
<comment type="similarity">
    <text evidence="3">Belongs to the class-III pyridoxal-phosphate-dependent aminotransferase family.</text>
</comment>
<dbReference type="InterPro" id="IPR015421">
    <property type="entry name" value="PyrdxlP-dep_Trfase_major"/>
</dbReference>
<dbReference type="GeneID" id="4354410"/>
<dbReference type="OMA" id="RDICDAN"/>
<proteinExistence type="inferred from homology"/>
<dbReference type="GO" id="GO:0008483">
    <property type="term" value="F:transaminase activity"/>
    <property type="evidence" value="ECO:0007669"/>
    <property type="project" value="InterPro"/>
</dbReference>
<dbReference type="PANTHER" id="PTHR43713">
    <property type="entry name" value="GLUTAMATE-1-SEMIALDEHYDE 2,1-AMINOMUTASE"/>
    <property type="match status" value="1"/>
</dbReference>
<sequence length="382" mass="40534">MADCTSNSGHSALSAKLDALINEFIADNPLSRAAFERAKQVLPAGNTRSVLCSEPFPLTLKSGDGPMVTSLDGREYVDFISDFSAGLYGHSHPVISQAVSEALATGFSLGGVLVFENGYHGGTISFKTADSVNPMNLPHDFVLAKYNDIDATRPLIDDTIGAILIEPMQAAGGMNPSSKEFLQSLRDSATAAGALLIFDEVVTSRFHFNGLQGAWGVRPDLTTLGKYIGGGFPFGAFGGRADVMNQFEPSANGSPGLSHSGTFNNNVFTMTVAVAAAQLVTEESLGRINALGDRLRAQGNEIVQRAGFDKISFTGYGSAVGVHYAGESSAALRDALYFYLLRKGIIIGRRGFVSLNLQHTDALIDQMLRAIQGFVGEYATIC</sequence>
<dbReference type="Gene3D" id="3.90.1150.10">
    <property type="entry name" value="Aspartate Aminotransferase, domain 1"/>
    <property type="match status" value="2"/>
</dbReference>
<reference evidence="5" key="1">
    <citation type="submission" date="2005-09" db="EMBL/GenBank/DDBJ databases">
        <title>Annotation of the Aspergillus terreus NIH2624 genome.</title>
        <authorList>
            <person name="Birren B.W."/>
            <person name="Lander E.S."/>
            <person name="Galagan J.E."/>
            <person name="Nusbaum C."/>
            <person name="Devon K."/>
            <person name="Henn M."/>
            <person name="Ma L.-J."/>
            <person name="Jaffe D.B."/>
            <person name="Butler J."/>
            <person name="Alvarez P."/>
            <person name="Gnerre S."/>
            <person name="Grabherr M."/>
            <person name="Kleber M."/>
            <person name="Mauceli E.W."/>
            <person name="Brockman W."/>
            <person name="Rounsley S."/>
            <person name="Young S.K."/>
            <person name="LaButti K."/>
            <person name="Pushparaj V."/>
            <person name="DeCaprio D."/>
            <person name="Crawford M."/>
            <person name="Koehrsen M."/>
            <person name="Engels R."/>
            <person name="Montgomery P."/>
            <person name="Pearson M."/>
            <person name="Howarth C."/>
            <person name="Larson L."/>
            <person name="Luoma S."/>
            <person name="White J."/>
            <person name="Alvarado L."/>
            <person name="Kodira C.D."/>
            <person name="Zeng Q."/>
            <person name="Oleary S."/>
            <person name="Yandava C."/>
            <person name="Denning D.W."/>
            <person name="Nierman W.C."/>
            <person name="Milne T."/>
            <person name="Madden K."/>
        </authorList>
    </citation>
    <scope>NUCLEOTIDE SEQUENCE [LARGE SCALE GENOMIC DNA]</scope>
    <source>
        <strain evidence="5">NIH 2624 / FGSC A1156</strain>
    </source>
</reference>
<dbReference type="Pfam" id="PF00202">
    <property type="entry name" value="Aminotran_3"/>
    <property type="match status" value="2"/>
</dbReference>
<evidence type="ECO:0000313" key="5">
    <source>
        <dbReference type="Proteomes" id="UP000007963"/>
    </source>
</evidence>
<dbReference type="EMBL" id="CH476608">
    <property type="protein sequence ID" value="EAU29773.1"/>
    <property type="molecule type" value="Genomic_DNA"/>
</dbReference>
<organism evidence="4 5">
    <name type="scientific">Aspergillus terreus (strain NIH 2624 / FGSC A1156)</name>
    <dbReference type="NCBI Taxonomy" id="341663"/>
    <lineage>
        <taxon>Eukaryota</taxon>
        <taxon>Fungi</taxon>
        <taxon>Dikarya</taxon>
        <taxon>Ascomycota</taxon>
        <taxon>Pezizomycotina</taxon>
        <taxon>Eurotiomycetes</taxon>
        <taxon>Eurotiomycetidae</taxon>
        <taxon>Eurotiales</taxon>
        <taxon>Aspergillaceae</taxon>
        <taxon>Aspergillus</taxon>
        <taxon>Aspergillus subgen. Circumdati</taxon>
    </lineage>
</organism>
<dbReference type="InterPro" id="IPR005814">
    <property type="entry name" value="Aminotrans_3"/>
</dbReference>
<accession>Q0C9Q2</accession>